<feature type="chain" id="PRO_5007853427" description="Macrofage activating glyco protein" evidence="1">
    <location>
        <begin position="29"/>
        <end position="376"/>
    </location>
</feature>
<accession>A0A164TJY5</accession>
<reference evidence="2 3" key="1">
    <citation type="journal article" date="2016" name="Mol. Biol. Evol.">
        <title>Comparative Genomics of Early-Diverging Mushroom-Forming Fungi Provides Insights into the Origins of Lignocellulose Decay Capabilities.</title>
        <authorList>
            <person name="Nagy L.G."/>
            <person name="Riley R."/>
            <person name="Tritt A."/>
            <person name="Adam C."/>
            <person name="Daum C."/>
            <person name="Floudas D."/>
            <person name="Sun H."/>
            <person name="Yadav J.S."/>
            <person name="Pangilinan J."/>
            <person name="Larsson K.H."/>
            <person name="Matsuura K."/>
            <person name="Barry K."/>
            <person name="Labutti K."/>
            <person name="Kuo R."/>
            <person name="Ohm R.A."/>
            <person name="Bhattacharya S.S."/>
            <person name="Shirouzu T."/>
            <person name="Yoshinaga Y."/>
            <person name="Martin F.M."/>
            <person name="Grigoriev I.V."/>
            <person name="Hibbett D.S."/>
        </authorList>
    </citation>
    <scope>NUCLEOTIDE SEQUENCE [LARGE SCALE GENOMIC DNA]</scope>
    <source>
        <strain evidence="2 3">HHB9708</strain>
    </source>
</reference>
<keyword evidence="1" id="KW-0732">Signal</keyword>
<keyword evidence="3" id="KW-1185">Reference proteome</keyword>
<sequence>MQNTRSFNLPFVSQPFLVLAAFAISVLAQSTTITPLVDQKFTYPDLPQQVDPVATGRGPQSGYNICNSGTEGPDSLCQTAFVNNLADWCVWGPPTPDSTIADTESETVAWCSQPGHGTRVIPPGALTGVQFLRAPAYIQITGHIDQTKIDMQAGDSGGEMDPHGADLRGNPLGGLLFSNGFPASNGDNSTYTQVIQWTNFMGGGVFCFKACDPTGSDAANYCQHSFDRIGCSYNAPAAYEDGVFLSCDSDNQDFPGVYTDASGNVQTYTQPGTSAGVISTLPYEPKIPATSNCVTYQSTDLYQASQVTTATSSTQSTTQEASPTSSANSDAVSPRAALSISSTASPTASVHTSGGDILAAISWQYMFLCIIISAFF</sequence>
<evidence type="ECO:0000313" key="2">
    <source>
        <dbReference type="EMBL" id="KZS92428.1"/>
    </source>
</evidence>
<dbReference type="EMBL" id="KV419410">
    <property type="protein sequence ID" value="KZS92428.1"/>
    <property type="molecule type" value="Genomic_DNA"/>
</dbReference>
<evidence type="ECO:0000313" key="3">
    <source>
        <dbReference type="Proteomes" id="UP000076722"/>
    </source>
</evidence>
<evidence type="ECO:0000256" key="1">
    <source>
        <dbReference type="SAM" id="SignalP"/>
    </source>
</evidence>
<protein>
    <recommendedName>
        <fullName evidence="4">Macrofage activating glyco protein</fullName>
    </recommendedName>
</protein>
<gene>
    <name evidence="2" type="ORF">SISNIDRAFT_455612</name>
</gene>
<dbReference type="AlphaFoldDB" id="A0A164TJY5"/>
<proteinExistence type="predicted"/>
<evidence type="ECO:0008006" key="4">
    <source>
        <dbReference type="Google" id="ProtNLM"/>
    </source>
</evidence>
<dbReference type="Proteomes" id="UP000076722">
    <property type="component" value="Unassembled WGS sequence"/>
</dbReference>
<dbReference type="STRING" id="1314777.A0A164TJY5"/>
<name>A0A164TJY5_9AGAM</name>
<dbReference type="OrthoDB" id="2564904at2759"/>
<organism evidence="2 3">
    <name type="scientific">Sistotremastrum niveocremeum HHB9708</name>
    <dbReference type="NCBI Taxonomy" id="1314777"/>
    <lineage>
        <taxon>Eukaryota</taxon>
        <taxon>Fungi</taxon>
        <taxon>Dikarya</taxon>
        <taxon>Basidiomycota</taxon>
        <taxon>Agaricomycotina</taxon>
        <taxon>Agaricomycetes</taxon>
        <taxon>Sistotremastrales</taxon>
        <taxon>Sistotremastraceae</taxon>
        <taxon>Sertulicium</taxon>
        <taxon>Sertulicium niveocremeum</taxon>
    </lineage>
</organism>
<feature type="signal peptide" evidence="1">
    <location>
        <begin position="1"/>
        <end position="28"/>
    </location>
</feature>